<organism evidence="1 2">
    <name type="scientific">Plutella xylostella</name>
    <name type="common">Diamondback moth</name>
    <name type="synonym">Plutella maculipennis</name>
    <dbReference type="NCBI Taxonomy" id="51655"/>
    <lineage>
        <taxon>Eukaryota</taxon>
        <taxon>Metazoa</taxon>
        <taxon>Ecdysozoa</taxon>
        <taxon>Arthropoda</taxon>
        <taxon>Hexapoda</taxon>
        <taxon>Insecta</taxon>
        <taxon>Pterygota</taxon>
        <taxon>Neoptera</taxon>
        <taxon>Endopterygota</taxon>
        <taxon>Lepidoptera</taxon>
        <taxon>Glossata</taxon>
        <taxon>Ditrysia</taxon>
        <taxon>Yponomeutoidea</taxon>
        <taxon>Plutellidae</taxon>
        <taxon>Plutella</taxon>
    </lineage>
</organism>
<protein>
    <submittedName>
        <fullName evidence="1">Uncharacterized protein</fullName>
    </submittedName>
</protein>
<accession>A0ABQ7Q687</accession>
<evidence type="ECO:0000313" key="1">
    <source>
        <dbReference type="EMBL" id="KAG7300746.1"/>
    </source>
</evidence>
<evidence type="ECO:0000313" key="2">
    <source>
        <dbReference type="Proteomes" id="UP000823941"/>
    </source>
</evidence>
<dbReference type="EMBL" id="JAHIBW010000020">
    <property type="protein sequence ID" value="KAG7300746.1"/>
    <property type="molecule type" value="Genomic_DNA"/>
</dbReference>
<sequence length="103" mass="12052">MPRNRALIEITIGANIQIKSVENVKFMIDTRSTRSLINKIKAETFYKENIESEKIQVVSTHSISKHDQIFEINFYKIFKINKIHKFYIYEIGGLYEGLIGIDL</sequence>
<dbReference type="Proteomes" id="UP000823941">
    <property type="component" value="Chromosome 20"/>
</dbReference>
<comment type="caution">
    <text evidence="1">The sequence shown here is derived from an EMBL/GenBank/DDBJ whole genome shotgun (WGS) entry which is preliminary data.</text>
</comment>
<reference evidence="1 2" key="1">
    <citation type="submission" date="2021-06" db="EMBL/GenBank/DDBJ databases">
        <title>A haploid diamondback moth (Plutella xylostella L.) genome assembly resolves 31 chromosomes and identifies a diamide resistance mutation.</title>
        <authorList>
            <person name="Ward C.M."/>
            <person name="Perry K.D."/>
            <person name="Baker G."/>
            <person name="Powis K."/>
            <person name="Heckel D.G."/>
            <person name="Baxter S.W."/>
        </authorList>
    </citation>
    <scope>NUCLEOTIDE SEQUENCE [LARGE SCALE GENOMIC DNA]</scope>
    <source>
        <strain evidence="1 2">LV</strain>
        <tissue evidence="1">Single pupa</tissue>
    </source>
</reference>
<keyword evidence="2" id="KW-1185">Reference proteome</keyword>
<gene>
    <name evidence="1" type="ORF">JYU34_015072</name>
</gene>
<proteinExistence type="predicted"/>
<name>A0ABQ7Q687_PLUXY</name>